<reference evidence="1" key="1">
    <citation type="journal article" date="2023" name="G3 (Bethesda)">
        <title>A reference genome for the long-term kleptoplast-retaining sea slug Elysia crispata morphotype clarki.</title>
        <authorList>
            <person name="Eastman K.E."/>
            <person name="Pendleton A.L."/>
            <person name="Shaikh M.A."/>
            <person name="Suttiyut T."/>
            <person name="Ogas R."/>
            <person name="Tomko P."/>
            <person name="Gavelis G."/>
            <person name="Widhalm J.R."/>
            <person name="Wisecaver J.H."/>
        </authorList>
    </citation>
    <scope>NUCLEOTIDE SEQUENCE</scope>
    <source>
        <strain evidence="1">ECLA1</strain>
    </source>
</reference>
<dbReference type="AlphaFoldDB" id="A0AAE1AZB3"/>
<protein>
    <submittedName>
        <fullName evidence="1">Uncharacterized protein</fullName>
    </submittedName>
</protein>
<dbReference type="EMBL" id="JAWDGP010000832">
    <property type="protein sequence ID" value="KAK3796910.1"/>
    <property type="molecule type" value="Genomic_DNA"/>
</dbReference>
<organism evidence="1 2">
    <name type="scientific">Elysia crispata</name>
    <name type="common">lettuce slug</name>
    <dbReference type="NCBI Taxonomy" id="231223"/>
    <lineage>
        <taxon>Eukaryota</taxon>
        <taxon>Metazoa</taxon>
        <taxon>Spiralia</taxon>
        <taxon>Lophotrochozoa</taxon>
        <taxon>Mollusca</taxon>
        <taxon>Gastropoda</taxon>
        <taxon>Heterobranchia</taxon>
        <taxon>Euthyneura</taxon>
        <taxon>Panpulmonata</taxon>
        <taxon>Sacoglossa</taxon>
        <taxon>Placobranchoidea</taxon>
        <taxon>Plakobranchidae</taxon>
        <taxon>Elysia</taxon>
    </lineage>
</organism>
<accession>A0AAE1AZB3</accession>
<evidence type="ECO:0000313" key="2">
    <source>
        <dbReference type="Proteomes" id="UP001283361"/>
    </source>
</evidence>
<keyword evidence="2" id="KW-1185">Reference proteome</keyword>
<gene>
    <name evidence="1" type="ORF">RRG08_055744</name>
</gene>
<sequence>MGTNITPPGYLAQLTSGRERPASLPDCVSSGHLNYLIRVLILSPLGGSQVSPPRQLVNTLQLPRRENGILRAKLVGRRLACINSEERNRCVIRPRRPQIFGMTGEDTLT</sequence>
<comment type="caution">
    <text evidence="1">The sequence shown here is derived from an EMBL/GenBank/DDBJ whole genome shotgun (WGS) entry which is preliminary data.</text>
</comment>
<proteinExistence type="predicted"/>
<name>A0AAE1AZB3_9GAST</name>
<evidence type="ECO:0000313" key="1">
    <source>
        <dbReference type="EMBL" id="KAK3796910.1"/>
    </source>
</evidence>
<dbReference type="Proteomes" id="UP001283361">
    <property type="component" value="Unassembled WGS sequence"/>
</dbReference>